<dbReference type="PANTHER" id="PTHR47985">
    <property type="entry name" value="OS07G0668900 PROTEIN"/>
    <property type="match status" value="1"/>
</dbReference>
<feature type="region of interest" description="Disordered" evidence="4">
    <location>
        <begin position="157"/>
        <end position="186"/>
    </location>
</feature>
<dbReference type="GO" id="GO:0016020">
    <property type="term" value="C:membrane"/>
    <property type="evidence" value="ECO:0007669"/>
    <property type="project" value="UniProtKB-SubCell"/>
</dbReference>
<dbReference type="Proteomes" id="UP000249390">
    <property type="component" value="Unassembled WGS sequence"/>
</dbReference>
<evidence type="ECO:0008006" key="7">
    <source>
        <dbReference type="Google" id="ProtNLM"/>
    </source>
</evidence>
<gene>
    <name evidence="5" type="ORF">DM860_008670</name>
</gene>
<evidence type="ECO:0000313" key="6">
    <source>
        <dbReference type="Proteomes" id="UP000249390"/>
    </source>
</evidence>
<name>A0A328D559_9ASTE</name>
<dbReference type="AlphaFoldDB" id="A0A328D559"/>
<keyword evidence="3" id="KW-0472">Membrane</keyword>
<organism evidence="5 6">
    <name type="scientific">Cuscuta australis</name>
    <dbReference type="NCBI Taxonomy" id="267555"/>
    <lineage>
        <taxon>Eukaryota</taxon>
        <taxon>Viridiplantae</taxon>
        <taxon>Streptophyta</taxon>
        <taxon>Embryophyta</taxon>
        <taxon>Tracheophyta</taxon>
        <taxon>Spermatophyta</taxon>
        <taxon>Magnoliopsida</taxon>
        <taxon>eudicotyledons</taxon>
        <taxon>Gunneridae</taxon>
        <taxon>Pentapetalae</taxon>
        <taxon>asterids</taxon>
        <taxon>lamiids</taxon>
        <taxon>Solanales</taxon>
        <taxon>Convolvulaceae</taxon>
        <taxon>Cuscuteae</taxon>
        <taxon>Cuscuta</taxon>
        <taxon>Cuscuta subgen. Grammica</taxon>
        <taxon>Cuscuta sect. Cleistogrammica</taxon>
    </lineage>
</organism>
<evidence type="ECO:0000256" key="2">
    <source>
        <dbReference type="ARBA" id="ARBA00022527"/>
    </source>
</evidence>
<reference evidence="5 6" key="1">
    <citation type="submission" date="2018-06" db="EMBL/GenBank/DDBJ databases">
        <title>The Genome of Cuscuta australis (Dodder) Provides Insight into the Evolution of Plant Parasitism.</title>
        <authorList>
            <person name="Liu H."/>
        </authorList>
    </citation>
    <scope>NUCLEOTIDE SEQUENCE [LARGE SCALE GENOMIC DNA]</scope>
    <source>
        <strain evidence="6">cv. Yunnan</strain>
        <tissue evidence="5">Vines</tissue>
    </source>
</reference>
<keyword evidence="2" id="KW-0808">Transferase</keyword>
<proteinExistence type="predicted"/>
<dbReference type="Gene3D" id="3.30.200.20">
    <property type="entry name" value="Phosphorylase Kinase, domain 1"/>
    <property type="match status" value="1"/>
</dbReference>
<dbReference type="GO" id="GO:0004674">
    <property type="term" value="F:protein serine/threonine kinase activity"/>
    <property type="evidence" value="ECO:0007669"/>
    <property type="project" value="UniProtKB-KW"/>
</dbReference>
<evidence type="ECO:0000313" key="5">
    <source>
        <dbReference type="EMBL" id="RAL40972.1"/>
    </source>
</evidence>
<evidence type="ECO:0000256" key="4">
    <source>
        <dbReference type="SAM" id="MobiDB-lite"/>
    </source>
</evidence>
<accession>A0A328D559</accession>
<protein>
    <recommendedName>
        <fullName evidence="7">Protein kinase domain-containing protein</fullName>
    </recommendedName>
</protein>
<keyword evidence="6" id="KW-1185">Reference proteome</keyword>
<evidence type="ECO:0000256" key="1">
    <source>
        <dbReference type="ARBA" id="ARBA00004370"/>
    </source>
</evidence>
<keyword evidence="2" id="KW-0418">Kinase</keyword>
<dbReference type="EMBL" id="NQVE01000192">
    <property type="protein sequence ID" value="RAL40972.1"/>
    <property type="molecule type" value="Genomic_DNA"/>
</dbReference>
<comment type="subcellular location">
    <subcellularLocation>
        <location evidence="1">Membrane</location>
    </subcellularLocation>
</comment>
<comment type="caution">
    <text evidence="5">The sequence shown here is derived from an EMBL/GenBank/DDBJ whole genome shotgun (WGS) entry which is preliminary data.</text>
</comment>
<sequence length="186" mass="20443">MRMNCFSCCLSGEEKIARNSLKKSIQEYKDIRVLASFANISLKSDRSRKKYIEEEIGKFGKGNSSAHAFTYQELSDATHNFNLESLLGEGGFGRAQPLFKDKNKFHLIADPLLEGNFPAKGLHQALAIAAMCLQEEADTRPFITDVVSALEFLCGSRGGEGEEEEDCEDAAVAAEPSPPDDNETKS</sequence>
<dbReference type="PANTHER" id="PTHR47985:SF39">
    <property type="entry name" value="SERINE_THREONINE-PROTEIN KINASE PBL23-RELATED"/>
    <property type="match status" value="1"/>
</dbReference>
<keyword evidence="2" id="KW-0723">Serine/threonine-protein kinase</keyword>
<evidence type="ECO:0000256" key="3">
    <source>
        <dbReference type="ARBA" id="ARBA00023136"/>
    </source>
</evidence>